<evidence type="ECO:0000256" key="1">
    <source>
        <dbReference type="ARBA" id="ARBA00010641"/>
    </source>
</evidence>
<dbReference type="RefSeq" id="WP_196276664.1">
    <property type="nucleotide sequence ID" value="NZ_JADQDC010000011.1"/>
</dbReference>
<feature type="domain" description="RNA polymerase sigma factor 70 region 4 type 2" evidence="5">
    <location>
        <begin position="111"/>
        <end position="161"/>
    </location>
</feature>
<reference evidence="7 8" key="1">
    <citation type="submission" date="2020-11" db="EMBL/GenBank/DDBJ databases">
        <title>The genome sequence of Novosphingobium sp. 1Y9A.</title>
        <authorList>
            <person name="Liu Y."/>
        </authorList>
    </citation>
    <scope>NUCLEOTIDE SEQUENCE [LARGE SCALE GENOMIC DNA]</scope>
    <source>
        <strain evidence="7 8">1Y9A</strain>
    </source>
</reference>
<evidence type="ECO:0000259" key="6">
    <source>
        <dbReference type="Pfam" id="PF22029"/>
    </source>
</evidence>
<organism evidence="7 8">
    <name type="scientific">Novosphingobium jiangmenense</name>
    <dbReference type="NCBI Taxonomy" id="2791981"/>
    <lineage>
        <taxon>Bacteria</taxon>
        <taxon>Pseudomonadati</taxon>
        <taxon>Pseudomonadota</taxon>
        <taxon>Alphaproteobacteria</taxon>
        <taxon>Sphingomonadales</taxon>
        <taxon>Sphingomonadaceae</taxon>
        <taxon>Novosphingobium</taxon>
    </lineage>
</organism>
<dbReference type="InterPro" id="IPR013325">
    <property type="entry name" value="RNA_pol_sigma_r2"/>
</dbReference>
<dbReference type="InterPro" id="IPR013249">
    <property type="entry name" value="RNA_pol_sigma70_r4_t2"/>
</dbReference>
<dbReference type="Pfam" id="PF22029">
    <property type="entry name" value="PhyR_sigma2"/>
    <property type="match status" value="1"/>
</dbReference>
<evidence type="ECO:0000256" key="3">
    <source>
        <dbReference type="ARBA" id="ARBA00023082"/>
    </source>
</evidence>
<dbReference type="SUPFAM" id="SSF88659">
    <property type="entry name" value="Sigma3 and sigma4 domains of RNA polymerase sigma factors"/>
    <property type="match status" value="1"/>
</dbReference>
<evidence type="ECO:0000313" key="7">
    <source>
        <dbReference type="EMBL" id="MBF9152358.1"/>
    </source>
</evidence>
<evidence type="ECO:0000256" key="2">
    <source>
        <dbReference type="ARBA" id="ARBA00023015"/>
    </source>
</evidence>
<dbReference type="NCBIfam" id="TIGR02937">
    <property type="entry name" value="sigma70-ECF"/>
    <property type="match status" value="1"/>
</dbReference>
<dbReference type="Pfam" id="PF08281">
    <property type="entry name" value="Sigma70_r4_2"/>
    <property type="match status" value="1"/>
</dbReference>
<keyword evidence="3" id="KW-0731">Sigma factor</keyword>
<evidence type="ECO:0000256" key="4">
    <source>
        <dbReference type="ARBA" id="ARBA00023163"/>
    </source>
</evidence>
<dbReference type="CDD" id="cd06171">
    <property type="entry name" value="Sigma70_r4"/>
    <property type="match status" value="1"/>
</dbReference>
<name>A0ABS0HJD2_9SPHN</name>
<comment type="similarity">
    <text evidence="1">Belongs to the sigma-70 factor family. ECF subfamily.</text>
</comment>
<gene>
    <name evidence="7" type="ORF">I2488_15225</name>
</gene>
<dbReference type="InterPro" id="IPR013324">
    <property type="entry name" value="RNA_pol_sigma_r3/r4-like"/>
</dbReference>
<comment type="caution">
    <text evidence="7">The sequence shown here is derived from an EMBL/GenBank/DDBJ whole genome shotgun (WGS) entry which is preliminary data.</text>
</comment>
<protein>
    <submittedName>
        <fullName evidence="7">RNA polymerase sigma factor</fullName>
    </submittedName>
</protein>
<keyword evidence="8" id="KW-1185">Reference proteome</keyword>
<dbReference type="InterPro" id="IPR036388">
    <property type="entry name" value="WH-like_DNA-bd_sf"/>
</dbReference>
<dbReference type="PANTHER" id="PTHR43133:SF25">
    <property type="entry name" value="RNA POLYMERASE SIGMA FACTOR RFAY-RELATED"/>
    <property type="match status" value="1"/>
</dbReference>
<sequence length="178" mass="19342">MNRAGQGGDGMRAAIVAVLPRLRRFCQAMAGNGPDGDDLMQATVERALTRSSQFEPGTRLDSWMFRIAQNLHIDGTRAVRRRGTAVDVEALHGLAGSDGRQLAESRSDLAAAQRALQALPDDQRAVFALVVIEGRSYRETADALDVPIGTVMSRLARARGRIAETLADRQDTDRETGR</sequence>
<dbReference type="InterPro" id="IPR039425">
    <property type="entry name" value="RNA_pol_sigma-70-like"/>
</dbReference>
<dbReference type="InterPro" id="IPR053866">
    <property type="entry name" value="PhyR_sigma2"/>
</dbReference>
<feature type="domain" description="PhyR sigma2" evidence="6">
    <location>
        <begin position="15"/>
        <end position="67"/>
    </location>
</feature>
<proteinExistence type="inferred from homology"/>
<dbReference type="SUPFAM" id="SSF88946">
    <property type="entry name" value="Sigma2 domain of RNA polymerase sigma factors"/>
    <property type="match status" value="1"/>
</dbReference>
<dbReference type="InterPro" id="IPR014284">
    <property type="entry name" value="RNA_pol_sigma-70_dom"/>
</dbReference>
<keyword evidence="2" id="KW-0805">Transcription regulation</keyword>
<dbReference type="EMBL" id="JADQDC010000011">
    <property type="protein sequence ID" value="MBF9152358.1"/>
    <property type="molecule type" value="Genomic_DNA"/>
</dbReference>
<evidence type="ECO:0000259" key="5">
    <source>
        <dbReference type="Pfam" id="PF08281"/>
    </source>
</evidence>
<keyword evidence="4" id="KW-0804">Transcription</keyword>
<dbReference type="Gene3D" id="1.10.1740.10">
    <property type="match status" value="1"/>
</dbReference>
<accession>A0ABS0HJD2</accession>
<dbReference type="Proteomes" id="UP000600799">
    <property type="component" value="Unassembled WGS sequence"/>
</dbReference>
<dbReference type="PANTHER" id="PTHR43133">
    <property type="entry name" value="RNA POLYMERASE ECF-TYPE SIGMA FACTO"/>
    <property type="match status" value="1"/>
</dbReference>
<evidence type="ECO:0000313" key="8">
    <source>
        <dbReference type="Proteomes" id="UP000600799"/>
    </source>
</evidence>
<dbReference type="Gene3D" id="1.10.10.10">
    <property type="entry name" value="Winged helix-like DNA-binding domain superfamily/Winged helix DNA-binding domain"/>
    <property type="match status" value="1"/>
</dbReference>